<proteinExistence type="predicted"/>
<accession>A0ABD0ZPU4</accession>
<comment type="caution">
    <text evidence="1">The sequence shown here is derived from an EMBL/GenBank/DDBJ whole genome shotgun (WGS) entry which is preliminary data.</text>
</comment>
<organism evidence="1 2">
    <name type="scientific">Cardamine amara subsp. amara</name>
    <dbReference type="NCBI Taxonomy" id="228776"/>
    <lineage>
        <taxon>Eukaryota</taxon>
        <taxon>Viridiplantae</taxon>
        <taxon>Streptophyta</taxon>
        <taxon>Embryophyta</taxon>
        <taxon>Tracheophyta</taxon>
        <taxon>Spermatophyta</taxon>
        <taxon>Magnoliopsida</taxon>
        <taxon>eudicotyledons</taxon>
        <taxon>Gunneridae</taxon>
        <taxon>Pentapetalae</taxon>
        <taxon>rosids</taxon>
        <taxon>malvids</taxon>
        <taxon>Brassicales</taxon>
        <taxon>Brassicaceae</taxon>
        <taxon>Cardamineae</taxon>
        <taxon>Cardamine</taxon>
    </lineage>
</organism>
<keyword evidence="2" id="KW-1185">Reference proteome</keyword>
<evidence type="ECO:0000313" key="1">
    <source>
        <dbReference type="EMBL" id="KAL1196661.1"/>
    </source>
</evidence>
<evidence type="ECO:0000313" key="2">
    <source>
        <dbReference type="Proteomes" id="UP001558713"/>
    </source>
</evidence>
<dbReference type="EMBL" id="JBANAX010000699">
    <property type="protein sequence ID" value="KAL1196661.1"/>
    <property type="molecule type" value="Genomic_DNA"/>
</dbReference>
<sequence>MQWRSWLDSDIYGSCEELKGISRYEFVGETRALGESHLTIFEENAEREIRYHVHGCVESPMGSPFFCLCRLKGMGDCTEPAPKRVKTIADDSNGFSLGDQRVLLGSKGLLKRSEFIKIMVQGLQALMSLRYHDVATHLEEKFGIRLQNSMTKEFLELVNNGEWDKSIDALQGL</sequence>
<dbReference type="AlphaFoldDB" id="A0ABD0ZPU4"/>
<reference evidence="1 2" key="1">
    <citation type="submission" date="2024-04" db="EMBL/GenBank/DDBJ databases">
        <title>Genome assembly C_amara_ONT_v2.</title>
        <authorList>
            <person name="Yant L."/>
            <person name="Moore C."/>
            <person name="Slenker M."/>
        </authorList>
    </citation>
    <scope>NUCLEOTIDE SEQUENCE [LARGE SCALE GENOMIC DNA]</scope>
    <source>
        <tissue evidence="1">Leaf</tissue>
    </source>
</reference>
<gene>
    <name evidence="1" type="ORF">V5N11_022400</name>
</gene>
<protein>
    <submittedName>
        <fullName evidence="1">WD repeat-containing protein 26</fullName>
    </submittedName>
</protein>
<name>A0ABD0ZPU4_CARAN</name>
<dbReference type="Proteomes" id="UP001558713">
    <property type="component" value="Unassembled WGS sequence"/>
</dbReference>
<dbReference type="Pfam" id="PF23627">
    <property type="entry name" value="LisH_WDR26"/>
    <property type="match status" value="1"/>
</dbReference>